<feature type="transmembrane region" description="Helical" evidence="1">
    <location>
        <begin position="35"/>
        <end position="65"/>
    </location>
</feature>
<accession>A0A5R9GZ51</accession>
<comment type="caution">
    <text evidence="2">The sequence shown here is derived from an EMBL/GenBank/DDBJ whole genome shotgun (WGS) entry which is preliminary data.</text>
</comment>
<keyword evidence="1" id="KW-1133">Transmembrane helix</keyword>
<keyword evidence="1" id="KW-0472">Membrane</keyword>
<dbReference type="AlphaFoldDB" id="A0A5R9GZ51"/>
<evidence type="ECO:0008006" key="4">
    <source>
        <dbReference type="Google" id="ProtNLM"/>
    </source>
</evidence>
<sequence length="67" mass="7384">MDDALLLWGFLFGVIGTGFLVYGKRQRAIVPLLCGLCLMIIPYFVSAPILLVAIGTLLVVLPYFVRI</sequence>
<feature type="transmembrane region" description="Helical" evidence="1">
    <location>
        <begin position="6"/>
        <end position="23"/>
    </location>
</feature>
<dbReference type="EMBL" id="VBRY01000001">
    <property type="protein sequence ID" value="TLS69253.1"/>
    <property type="molecule type" value="Genomic_DNA"/>
</dbReference>
<name>A0A5R9GZ51_9PROT</name>
<protein>
    <recommendedName>
        <fullName evidence="4">Amino acid transport protein</fullName>
    </recommendedName>
</protein>
<keyword evidence="3" id="KW-1185">Reference proteome</keyword>
<organism evidence="2 3">
    <name type="scientific">Mariprofundus erugo</name>
    <dbReference type="NCBI Taxonomy" id="2528639"/>
    <lineage>
        <taxon>Bacteria</taxon>
        <taxon>Pseudomonadati</taxon>
        <taxon>Pseudomonadota</taxon>
        <taxon>Candidatius Mariprofundia</taxon>
        <taxon>Mariprofundales</taxon>
        <taxon>Mariprofundaceae</taxon>
        <taxon>Mariprofundus</taxon>
    </lineage>
</organism>
<reference evidence="2 3" key="1">
    <citation type="journal article" date="2019" name="Appl. Environ. Microbiol.">
        <title>Environmental Evidence and Genomic Insight of Iron-oxidizing Bacteria Preference Towards More Corrosion Resistant Stainless Steel at Higher Salinities.</title>
        <authorList>
            <person name="Garrison C.E."/>
            <person name="Price K.A."/>
            <person name="Field E.K."/>
        </authorList>
    </citation>
    <scope>NUCLEOTIDE SEQUENCE [LARGE SCALE GENOMIC DNA]</scope>
    <source>
        <strain evidence="2 3">P3</strain>
    </source>
</reference>
<gene>
    <name evidence="2" type="ORF">FEF65_01865</name>
</gene>
<dbReference type="OrthoDB" id="9804360at2"/>
<dbReference type="RefSeq" id="WP_138238066.1">
    <property type="nucleotide sequence ID" value="NZ_VBRY01000001.1"/>
</dbReference>
<evidence type="ECO:0000313" key="2">
    <source>
        <dbReference type="EMBL" id="TLS69253.1"/>
    </source>
</evidence>
<dbReference type="Proteomes" id="UP000306585">
    <property type="component" value="Unassembled WGS sequence"/>
</dbReference>
<proteinExistence type="predicted"/>
<evidence type="ECO:0000256" key="1">
    <source>
        <dbReference type="SAM" id="Phobius"/>
    </source>
</evidence>
<keyword evidence="1" id="KW-0812">Transmembrane</keyword>
<evidence type="ECO:0000313" key="3">
    <source>
        <dbReference type="Proteomes" id="UP000306585"/>
    </source>
</evidence>